<dbReference type="InterPro" id="IPR042150">
    <property type="entry name" value="MmRce1-like"/>
</dbReference>
<feature type="transmembrane region" description="Helical" evidence="2">
    <location>
        <begin position="230"/>
        <end position="250"/>
    </location>
</feature>
<feature type="transmembrane region" description="Helical" evidence="2">
    <location>
        <begin position="33"/>
        <end position="52"/>
    </location>
</feature>
<sequence length="295" mass="33123">MKKTSIYILLSYGLAWFIWIGLWLAGVQLGQPLSLLGSTLGMWIPALAYGILRKINSDKYRLDAGFALNFKKGWKYYLLAMWGPGLMTLLGMILYFAIFKNQFSLQFLVIKQMLEETGESLTIAPAFLAMLQVISAVTYAPLLNTFFALGEEIGWRGYLYPTLRKQFSSLQAHLMTGLIWSLWHLPINLQGYNFGLTYWGYPWLGVLAMFIFCFSIGILLSWVMERTGSIWAPALLHGAINACAGLGILFQNPSQQALAMRILGPSPVGLLSGLPLLLLALAILQKERKQENELR</sequence>
<gene>
    <name evidence="4" type="ORF">SAMN02910293_00466</name>
</gene>
<keyword evidence="2" id="KW-1133">Transmembrane helix</keyword>
<dbReference type="GO" id="GO:0080120">
    <property type="term" value="P:CAAX-box protein maturation"/>
    <property type="evidence" value="ECO:0007669"/>
    <property type="project" value="UniProtKB-ARBA"/>
</dbReference>
<dbReference type="PANTHER" id="PTHR35797:SF1">
    <property type="entry name" value="PROTEASE"/>
    <property type="match status" value="1"/>
</dbReference>
<dbReference type="Pfam" id="PF02517">
    <property type="entry name" value="Rce1-like"/>
    <property type="match status" value="1"/>
</dbReference>
<dbReference type="AlphaFoldDB" id="A0A1G6ALD2"/>
<evidence type="ECO:0000256" key="1">
    <source>
        <dbReference type="ARBA" id="ARBA00009067"/>
    </source>
</evidence>
<dbReference type="InterPro" id="IPR003675">
    <property type="entry name" value="Rce1/LyrA-like_dom"/>
</dbReference>
<feature type="transmembrane region" description="Helical" evidence="2">
    <location>
        <begin position="170"/>
        <end position="189"/>
    </location>
</feature>
<feature type="transmembrane region" description="Helical" evidence="2">
    <location>
        <begin position="76"/>
        <end position="98"/>
    </location>
</feature>
<feature type="domain" description="CAAX prenyl protease 2/Lysostaphin resistance protein A-like" evidence="3">
    <location>
        <begin position="140"/>
        <end position="242"/>
    </location>
</feature>
<evidence type="ECO:0000256" key="2">
    <source>
        <dbReference type="SAM" id="Phobius"/>
    </source>
</evidence>
<dbReference type="STRING" id="439219.SAMN02910293_00466"/>
<protein>
    <submittedName>
        <fullName evidence="4">CAAX protease self-immunity</fullName>
    </submittedName>
</protein>
<organism evidence="4 5">
    <name type="scientific">Streptococcus henryi</name>
    <dbReference type="NCBI Taxonomy" id="439219"/>
    <lineage>
        <taxon>Bacteria</taxon>
        <taxon>Bacillati</taxon>
        <taxon>Bacillota</taxon>
        <taxon>Bacilli</taxon>
        <taxon>Lactobacillales</taxon>
        <taxon>Streptococcaceae</taxon>
        <taxon>Streptococcus</taxon>
    </lineage>
</organism>
<keyword evidence="5" id="KW-1185">Reference proteome</keyword>
<dbReference type="GO" id="GO:0004175">
    <property type="term" value="F:endopeptidase activity"/>
    <property type="evidence" value="ECO:0007669"/>
    <property type="project" value="UniProtKB-ARBA"/>
</dbReference>
<keyword evidence="4" id="KW-0378">Hydrolase</keyword>
<name>A0A1G6ALD2_9STRE</name>
<evidence type="ECO:0000259" key="3">
    <source>
        <dbReference type="Pfam" id="PF02517"/>
    </source>
</evidence>
<feature type="transmembrane region" description="Helical" evidence="2">
    <location>
        <begin position="262"/>
        <end position="284"/>
    </location>
</feature>
<dbReference type="EMBL" id="FMXP01000005">
    <property type="protein sequence ID" value="SDB09198.1"/>
    <property type="molecule type" value="Genomic_DNA"/>
</dbReference>
<reference evidence="4 5" key="1">
    <citation type="submission" date="2016-10" db="EMBL/GenBank/DDBJ databases">
        <authorList>
            <person name="de Groot N.N."/>
        </authorList>
    </citation>
    <scope>NUCLEOTIDE SEQUENCE [LARGE SCALE GENOMIC DNA]</scope>
    <source>
        <strain evidence="4 5">A-4</strain>
    </source>
</reference>
<proteinExistence type="inferred from homology"/>
<dbReference type="PANTHER" id="PTHR35797">
    <property type="entry name" value="PROTEASE-RELATED"/>
    <property type="match status" value="1"/>
</dbReference>
<evidence type="ECO:0000313" key="4">
    <source>
        <dbReference type="EMBL" id="SDB09198.1"/>
    </source>
</evidence>
<keyword evidence="4" id="KW-0645">Protease</keyword>
<dbReference type="Proteomes" id="UP000182508">
    <property type="component" value="Unassembled WGS sequence"/>
</dbReference>
<dbReference type="RefSeq" id="WP_074485253.1">
    <property type="nucleotide sequence ID" value="NZ_FMXP01000005.1"/>
</dbReference>
<accession>A0A1G6ALD2</accession>
<keyword evidence="2" id="KW-0812">Transmembrane</keyword>
<dbReference type="GO" id="GO:0006508">
    <property type="term" value="P:proteolysis"/>
    <property type="evidence" value="ECO:0007669"/>
    <property type="project" value="UniProtKB-KW"/>
</dbReference>
<comment type="similarity">
    <text evidence="1">Belongs to the UPF0177 family.</text>
</comment>
<feature type="transmembrane region" description="Helical" evidence="2">
    <location>
        <begin position="201"/>
        <end position="223"/>
    </location>
</feature>
<feature type="transmembrane region" description="Helical" evidence="2">
    <location>
        <begin position="7"/>
        <end position="27"/>
    </location>
</feature>
<evidence type="ECO:0000313" key="5">
    <source>
        <dbReference type="Proteomes" id="UP000182508"/>
    </source>
</evidence>
<dbReference type="eggNOG" id="COG1266">
    <property type="taxonomic scope" value="Bacteria"/>
</dbReference>
<keyword evidence="2" id="KW-0472">Membrane</keyword>
<feature type="transmembrane region" description="Helical" evidence="2">
    <location>
        <begin position="123"/>
        <end position="149"/>
    </location>
</feature>